<gene>
    <name evidence="5" type="ORF">EG327_001609</name>
    <name evidence="4" type="ORF">EG328_001068</name>
</gene>
<keyword evidence="1" id="KW-0732">Signal</keyword>
<dbReference type="EMBL" id="WNWR01000144">
    <property type="protein sequence ID" value="KAE9990277.1"/>
    <property type="molecule type" value="Genomic_DNA"/>
</dbReference>
<proteinExistence type="predicted"/>
<dbReference type="Proteomes" id="UP000490939">
    <property type="component" value="Unassembled WGS sequence"/>
</dbReference>
<dbReference type="PANTHER" id="PTHR40633:SF1">
    <property type="entry name" value="GPI ANCHORED SERINE-THREONINE RICH PROTEIN (AFU_ORTHOLOGUE AFUA_1G03630)"/>
    <property type="match status" value="1"/>
</dbReference>
<evidence type="ECO:0000259" key="3">
    <source>
        <dbReference type="Pfam" id="PF10342"/>
    </source>
</evidence>
<dbReference type="PANTHER" id="PTHR40633">
    <property type="entry name" value="MATRIX PROTEIN, PUTATIVE (AFU_ORTHOLOGUE AFUA_8G05410)-RELATED"/>
    <property type="match status" value="1"/>
</dbReference>
<evidence type="ECO:0000256" key="2">
    <source>
        <dbReference type="SAM" id="Phobius"/>
    </source>
</evidence>
<feature type="domain" description="Yeast cell wall synthesis Kre9/Knh1-like N-terminal" evidence="3">
    <location>
        <begin position="57"/>
        <end position="131"/>
    </location>
</feature>
<evidence type="ECO:0000313" key="4">
    <source>
        <dbReference type="EMBL" id="KAE9979127.1"/>
    </source>
</evidence>
<protein>
    <recommendedName>
        <fullName evidence="3">Yeast cell wall synthesis Kre9/Knh1-like N-terminal domain-containing protein</fullName>
    </recommendedName>
</protein>
<evidence type="ECO:0000256" key="1">
    <source>
        <dbReference type="ARBA" id="ARBA00022729"/>
    </source>
</evidence>
<dbReference type="Proteomes" id="UP000447873">
    <property type="component" value="Unassembled WGS sequence"/>
</dbReference>
<reference evidence="4 6" key="1">
    <citation type="submission" date="2018-12" db="EMBL/GenBank/DDBJ databases">
        <title>Venturia inaequalis Genome Resource.</title>
        <authorList>
            <person name="Lichtner F.J."/>
        </authorList>
    </citation>
    <scope>NUCLEOTIDE SEQUENCE [LARGE SCALE GENOMIC DNA]</scope>
    <source>
        <strain evidence="4 6">120213</strain>
        <strain evidence="5 7">DMI_063113</strain>
    </source>
</reference>
<dbReference type="InterPro" id="IPR018466">
    <property type="entry name" value="Kre9/Knh1-like_N"/>
</dbReference>
<dbReference type="EMBL" id="WNWS01000123">
    <property type="protein sequence ID" value="KAE9979127.1"/>
    <property type="molecule type" value="Genomic_DNA"/>
</dbReference>
<keyword evidence="2" id="KW-1133">Transmembrane helix</keyword>
<evidence type="ECO:0000313" key="5">
    <source>
        <dbReference type="EMBL" id="KAE9990277.1"/>
    </source>
</evidence>
<dbReference type="Pfam" id="PF10342">
    <property type="entry name" value="Kre9_KNH"/>
    <property type="match status" value="1"/>
</dbReference>
<name>A0A8H3UXH4_VENIN</name>
<comment type="caution">
    <text evidence="4">The sequence shown here is derived from an EMBL/GenBank/DDBJ whole genome shotgun (WGS) entry which is preliminary data.</text>
</comment>
<keyword evidence="2" id="KW-0812">Transmembrane</keyword>
<dbReference type="AlphaFoldDB" id="A0A8H3UXH4"/>
<evidence type="ECO:0000313" key="7">
    <source>
        <dbReference type="Proteomes" id="UP000490939"/>
    </source>
</evidence>
<accession>A0A8H3UXH4</accession>
<keyword evidence="2" id="KW-0472">Membrane</keyword>
<feature type="transmembrane region" description="Helical" evidence="2">
    <location>
        <begin position="219"/>
        <end position="238"/>
    </location>
</feature>
<keyword evidence="7" id="KW-1185">Reference proteome</keyword>
<sequence length="339" mass="36411">MSSLLWLQSKSHSISSQSPYTGGSMIFKVKACFLLISTVLAQPSLYFTNVPDIGVIVGKHYNVDWTGGDYLTPITLTLQRGKAGDAEDIAELSNIANAYSYDFVPEPELEDGDDYLLRLSQGMIEDFSPVFAVYDGRKAATTASPSLFAAESSTFVTSTRSTAATTGATTTSFVAEIPSAAAKSTISSSDTVEILVPIPTSSFDAPREEDSHLTSNDKFALGFGIPITLIILSTLGYWRATKYFLHHKVTGGLKLPVYGPVDYARAASKPDFRGRWISQPASLWGAASRPGSVAPSTDAFSDSTELTTAPNITRINADAKLSQGSLHAPSTLQQEWRVL</sequence>
<dbReference type="InterPro" id="IPR052982">
    <property type="entry name" value="SRP1/TIP1-like"/>
</dbReference>
<evidence type="ECO:0000313" key="6">
    <source>
        <dbReference type="Proteomes" id="UP000447873"/>
    </source>
</evidence>
<organism evidence="4 6">
    <name type="scientific">Venturia inaequalis</name>
    <name type="common">Apple scab fungus</name>
    <dbReference type="NCBI Taxonomy" id="5025"/>
    <lineage>
        <taxon>Eukaryota</taxon>
        <taxon>Fungi</taxon>
        <taxon>Dikarya</taxon>
        <taxon>Ascomycota</taxon>
        <taxon>Pezizomycotina</taxon>
        <taxon>Dothideomycetes</taxon>
        <taxon>Pleosporomycetidae</taxon>
        <taxon>Venturiales</taxon>
        <taxon>Venturiaceae</taxon>
        <taxon>Venturia</taxon>
    </lineage>
</organism>